<dbReference type="InterPro" id="IPR020846">
    <property type="entry name" value="MFS_dom"/>
</dbReference>
<feature type="transmembrane region" description="Helical" evidence="5">
    <location>
        <begin position="194"/>
        <end position="216"/>
    </location>
</feature>
<feature type="transmembrane region" description="Helical" evidence="5">
    <location>
        <begin position="60"/>
        <end position="79"/>
    </location>
</feature>
<feature type="transmembrane region" description="Helical" evidence="5">
    <location>
        <begin position="228"/>
        <end position="246"/>
    </location>
</feature>
<dbReference type="PANTHER" id="PTHR23508:SF10">
    <property type="entry name" value="CARBOXYLIC ACID TRANSPORTER PROTEIN HOMOLOG"/>
    <property type="match status" value="1"/>
</dbReference>
<feature type="transmembrane region" description="Helical" evidence="5">
    <location>
        <begin position="288"/>
        <end position="305"/>
    </location>
</feature>
<dbReference type="GO" id="GO:0035879">
    <property type="term" value="P:plasma membrane lactate transport"/>
    <property type="evidence" value="ECO:0007669"/>
    <property type="project" value="TreeGrafter"/>
</dbReference>
<sequence>MASHTEVNTTGPPPLPWGWERAKRHLKDVFNPTHAWYYNDAGERVYGPVERRKLVNPLKICATLTWQNWLFFLVGLWAWTMDGYDFHAGSLSLTNLSAYFHEDREVISESITLTLLFRTIGAAVFGIAGDLYGRKWPMIINLIIIAALQIGTVYAPDWHTFLAVRSLFGIGMGGIWGLSASMSLENMPVEARGLFSGILQQGYALGYIIAAIFNLYVVPNSRFGWKSLFYIGAALTGFVAFLRVLFPESRIYLENKAKRSGQKVSVKEKVKAFSGEGKAMMKVYWKRAIYASLMMAAFNFSSHGSQDMY</sequence>
<evidence type="ECO:0000256" key="5">
    <source>
        <dbReference type="SAM" id="Phobius"/>
    </source>
</evidence>
<evidence type="ECO:0000256" key="1">
    <source>
        <dbReference type="ARBA" id="ARBA00004141"/>
    </source>
</evidence>
<dbReference type="STRING" id="1314781.A0A165J3N4"/>
<dbReference type="PROSITE" id="PS50850">
    <property type="entry name" value="MFS"/>
    <property type="match status" value="1"/>
</dbReference>
<proteinExistence type="predicted"/>
<dbReference type="SUPFAM" id="SSF103473">
    <property type="entry name" value="MFS general substrate transporter"/>
    <property type="match status" value="1"/>
</dbReference>
<dbReference type="InterPro" id="IPR036259">
    <property type="entry name" value="MFS_trans_sf"/>
</dbReference>
<evidence type="ECO:0000256" key="3">
    <source>
        <dbReference type="ARBA" id="ARBA00022989"/>
    </source>
</evidence>
<feature type="domain" description="Major facilitator superfamily (MFS) profile" evidence="6">
    <location>
        <begin position="71"/>
        <end position="309"/>
    </location>
</feature>
<dbReference type="EMBL" id="KV425975">
    <property type="protein sequence ID" value="KZV94286.1"/>
    <property type="molecule type" value="Genomic_DNA"/>
</dbReference>
<evidence type="ECO:0000256" key="2">
    <source>
        <dbReference type="ARBA" id="ARBA00022692"/>
    </source>
</evidence>
<dbReference type="GO" id="GO:0015355">
    <property type="term" value="F:secondary active monocarboxylate transmembrane transporter activity"/>
    <property type="evidence" value="ECO:0007669"/>
    <property type="project" value="TreeGrafter"/>
</dbReference>
<accession>A0A165J3N4</accession>
<feature type="non-terminal residue" evidence="7">
    <location>
        <position position="309"/>
    </location>
</feature>
<dbReference type="OrthoDB" id="5296287at2759"/>
<protein>
    <submittedName>
        <fullName evidence="7">MFS general substrate transporter</fullName>
    </submittedName>
</protein>
<dbReference type="InParanoid" id="A0A165J3N4"/>
<evidence type="ECO:0000259" key="6">
    <source>
        <dbReference type="PROSITE" id="PS50850"/>
    </source>
</evidence>
<evidence type="ECO:0000313" key="7">
    <source>
        <dbReference type="EMBL" id="KZV94286.1"/>
    </source>
</evidence>
<dbReference type="Proteomes" id="UP000077266">
    <property type="component" value="Unassembled WGS sequence"/>
</dbReference>
<evidence type="ECO:0000256" key="4">
    <source>
        <dbReference type="ARBA" id="ARBA00023136"/>
    </source>
</evidence>
<name>A0A165J3N4_EXIGL</name>
<dbReference type="InterPro" id="IPR011701">
    <property type="entry name" value="MFS"/>
</dbReference>
<feature type="transmembrane region" description="Helical" evidence="5">
    <location>
        <begin position="139"/>
        <end position="156"/>
    </location>
</feature>
<comment type="subcellular location">
    <subcellularLocation>
        <location evidence="1">Membrane</location>
        <topology evidence="1">Multi-pass membrane protein</topology>
    </subcellularLocation>
</comment>
<feature type="transmembrane region" description="Helical" evidence="5">
    <location>
        <begin position="162"/>
        <end position="182"/>
    </location>
</feature>
<feature type="transmembrane region" description="Helical" evidence="5">
    <location>
        <begin position="111"/>
        <end position="132"/>
    </location>
</feature>
<keyword evidence="8" id="KW-1185">Reference proteome</keyword>
<evidence type="ECO:0000313" key="8">
    <source>
        <dbReference type="Proteomes" id="UP000077266"/>
    </source>
</evidence>
<organism evidence="7 8">
    <name type="scientific">Exidia glandulosa HHB12029</name>
    <dbReference type="NCBI Taxonomy" id="1314781"/>
    <lineage>
        <taxon>Eukaryota</taxon>
        <taxon>Fungi</taxon>
        <taxon>Dikarya</taxon>
        <taxon>Basidiomycota</taxon>
        <taxon>Agaricomycotina</taxon>
        <taxon>Agaricomycetes</taxon>
        <taxon>Auriculariales</taxon>
        <taxon>Exidiaceae</taxon>
        <taxon>Exidia</taxon>
    </lineage>
</organism>
<keyword evidence="3 5" id="KW-1133">Transmembrane helix</keyword>
<dbReference type="Pfam" id="PF07690">
    <property type="entry name" value="MFS_1"/>
    <property type="match status" value="1"/>
</dbReference>
<dbReference type="PANTHER" id="PTHR23508">
    <property type="entry name" value="CARBOXYLIC ACID TRANSPORTER PROTEIN HOMOLOG"/>
    <property type="match status" value="1"/>
</dbReference>
<dbReference type="AlphaFoldDB" id="A0A165J3N4"/>
<reference evidence="7 8" key="1">
    <citation type="journal article" date="2016" name="Mol. Biol. Evol.">
        <title>Comparative Genomics of Early-Diverging Mushroom-Forming Fungi Provides Insights into the Origins of Lignocellulose Decay Capabilities.</title>
        <authorList>
            <person name="Nagy L.G."/>
            <person name="Riley R."/>
            <person name="Tritt A."/>
            <person name="Adam C."/>
            <person name="Daum C."/>
            <person name="Floudas D."/>
            <person name="Sun H."/>
            <person name="Yadav J.S."/>
            <person name="Pangilinan J."/>
            <person name="Larsson K.H."/>
            <person name="Matsuura K."/>
            <person name="Barry K."/>
            <person name="Labutti K."/>
            <person name="Kuo R."/>
            <person name="Ohm R.A."/>
            <person name="Bhattacharya S.S."/>
            <person name="Shirouzu T."/>
            <person name="Yoshinaga Y."/>
            <person name="Martin F.M."/>
            <person name="Grigoriev I.V."/>
            <person name="Hibbett D.S."/>
        </authorList>
    </citation>
    <scope>NUCLEOTIDE SEQUENCE [LARGE SCALE GENOMIC DNA]</scope>
    <source>
        <strain evidence="7 8">HHB12029</strain>
    </source>
</reference>
<keyword evidence="2 5" id="KW-0812">Transmembrane</keyword>
<dbReference type="GO" id="GO:0005886">
    <property type="term" value="C:plasma membrane"/>
    <property type="evidence" value="ECO:0007669"/>
    <property type="project" value="TreeGrafter"/>
</dbReference>
<dbReference type="Gene3D" id="1.20.1250.20">
    <property type="entry name" value="MFS general substrate transporter like domains"/>
    <property type="match status" value="1"/>
</dbReference>
<gene>
    <name evidence="7" type="ORF">EXIGLDRAFT_673167</name>
</gene>
<keyword evidence="4 5" id="KW-0472">Membrane</keyword>